<dbReference type="AlphaFoldDB" id="A0ABD0Q6S8"/>
<accession>A0ABD0Q6S8</accession>
<feature type="non-terminal residue" evidence="2">
    <location>
        <position position="57"/>
    </location>
</feature>
<name>A0ABD0Q6S8_CIRMR</name>
<proteinExistence type="predicted"/>
<evidence type="ECO:0000313" key="3">
    <source>
        <dbReference type="Proteomes" id="UP001529510"/>
    </source>
</evidence>
<feature type="non-terminal residue" evidence="2">
    <location>
        <position position="1"/>
    </location>
</feature>
<keyword evidence="3" id="KW-1185">Reference proteome</keyword>
<protein>
    <submittedName>
        <fullName evidence="2">Uncharacterized protein</fullName>
    </submittedName>
</protein>
<dbReference type="Proteomes" id="UP001529510">
    <property type="component" value="Unassembled WGS sequence"/>
</dbReference>
<gene>
    <name evidence="2" type="ORF">M9458_022962</name>
</gene>
<dbReference type="EMBL" id="JAMKFB020000011">
    <property type="protein sequence ID" value="KAL0180556.1"/>
    <property type="molecule type" value="Genomic_DNA"/>
</dbReference>
<organism evidence="2 3">
    <name type="scientific">Cirrhinus mrigala</name>
    <name type="common">Mrigala</name>
    <dbReference type="NCBI Taxonomy" id="683832"/>
    <lineage>
        <taxon>Eukaryota</taxon>
        <taxon>Metazoa</taxon>
        <taxon>Chordata</taxon>
        <taxon>Craniata</taxon>
        <taxon>Vertebrata</taxon>
        <taxon>Euteleostomi</taxon>
        <taxon>Actinopterygii</taxon>
        <taxon>Neopterygii</taxon>
        <taxon>Teleostei</taxon>
        <taxon>Ostariophysi</taxon>
        <taxon>Cypriniformes</taxon>
        <taxon>Cyprinidae</taxon>
        <taxon>Labeoninae</taxon>
        <taxon>Labeonini</taxon>
        <taxon>Cirrhinus</taxon>
    </lineage>
</organism>
<reference evidence="2 3" key="1">
    <citation type="submission" date="2024-05" db="EMBL/GenBank/DDBJ databases">
        <title>Genome sequencing and assembly of Indian major carp, Cirrhinus mrigala (Hamilton, 1822).</title>
        <authorList>
            <person name="Mohindra V."/>
            <person name="Chowdhury L.M."/>
            <person name="Lal K."/>
            <person name="Jena J.K."/>
        </authorList>
    </citation>
    <scope>NUCLEOTIDE SEQUENCE [LARGE SCALE GENOMIC DNA]</scope>
    <source>
        <strain evidence="2">CM1030</strain>
        <tissue evidence="2">Blood</tissue>
    </source>
</reference>
<evidence type="ECO:0000313" key="2">
    <source>
        <dbReference type="EMBL" id="KAL0180556.1"/>
    </source>
</evidence>
<comment type="caution">
    <text evidence="2">The sequence shown here is derived from an EMBL/GenBank/DDBJ whole genome shotgun (WGS) entry which is preliminary data.</text>
</comment>
<feature type="region of interest" description="Disordered" evidence="1">
    <location>
        <begin position="37"/>
        <end position="57"/>
    </location>
</feature>
<sequence length="57" mass="6062">IDHNAAPPLIGPTPRADISPLTPGANLLFAQSGKIDHIPLDGNRMNKDESKTVLHVP</sequence>
<evidence type="ECO:0000256" key="1">
    <source>
        <dbReference type="SAM" id="MobiDB-lite"/>
    </source>
</evidence>